<dbReference type="SUPFAM" id="SSF90229">
    <property type="entry name" value="CCCH zinc finger"/>
    <property type="match status" value="1"/>
</dbReference>
<evidence type="ECO:0000256" key="3">
    <source>
        <dbReference type="ARBA" id="ARBA00022833"/>
    </source>
</evidence>
<evidence type="ECO:0000256" key="7">
    <source>
        <dbReference type="SAM" id="MobiDB-lite"/>
    </source>
</evidence>
<evidence type="ECO:0000256" key="5">
    <source>
        <dbReference type="PROSITE-ProRule" id="PRU00176"/>
    </source>
</evidence>
<keyword evidence="3 6" id="KW-0862">Zinc</keyword>
<keyword evidence="4 5" id="KW-0694">RNA-binding</keyword>
<dbReference type="FunCoup" id="A0A1Y1UBC0">
    <property type="interactions" value="572"/>
</dbReference>
<dbReference type="GO" id="GO:0005634">
    <property type="term" value="C:nucleus"/>
    <property type="evidence" value="ECO:0007669"/>
    <property type="project" value="TreeGrafter"/>
</dbReference>
<keyword evidence="1 6" id="KW-0479">Metal-binding</keyword>
<dbReference type="InParanoid" id="A0A1Y1UBC0"/>
<dbReference type="STRING" id="4999.A0A1Y1UBC0"/>
<dbReference type="GO" id="GO:0008270">
    <property type="term" value="F:zinc ion binding"/>
    <property type="evidence" value="ECO:0007669"/>
    <property type="project" value="UniProtKB-KW"/>
</dbReference>
<evidence type="ECO:0008006" key="12">
    <source>
        <dbReference type="Google" id="ProtNLM"/>
    </source>
</evidence>
<dbReference type="GO" id="GO:0003723">
    <property type="term" value="F:RNA binding"/>
    <property type="evidence" value="ECO:0007669"/>
    <property type="project" value="UniProtKB-UniRule"/>
</dbReference>
<dbReference type="SMART" id="SM00360">
    <property type="entry name" value="RRM"/>
    <property type="match status" value="1"/>
</dbReference>
<dbReference type="InterPro" id="IPR045137">
    <property type="entry name" value="RBM26/27"/>
</dbReference>
<dbReference type="CDD" id="cd12257">
    <property type="entry name" value="RRM1_RBM26_like"/>
    <property type="match status" value="1"/>
</dbReference>
<accession>A0A1Y1UBC0</accession>
<feature type="zinc finger region" description="C3H1-type" evidence="6">
    <location>
        <begin position="156"/>
        <end position="184"/>
    </location>
</feature>
<dbReference type="RefSeq" id="XP_021869038.1">
    <property type="nucleotide sequence ID" value="XM_022013979.1"/>
</dbReference>
<evidence type="ECO:0000256" key="2">
    <source>
        <dbReference type="ARBA" id="ARBA00022771"/>
    </source>
</evidence>
<dbReference type="GeneID" id="33555787"/>
<feature type="domain" description="RRM" evidence="8">
    <location>
        <begin position="276"/>
        <end position="348"/>
    </location>
</feature>
<dbReference type="PANTHER" id="PTHR14398">
    <property type="entry name" value="RNA RECOGNITION RRM/RNP DOMAIN"/>
    <property type="match status" value="1"/>
</dbReference>
<evidence type="ECO:0000256" key="1">
    <source>
        <dbReference type="ARBA" id="ARBA00022723"/>
    </source>
</evidence>
<feature type="region of interest" description="Disordered" evidence="7">
    <location>
        <begin position="201"/>
        <end position="230"/>
    </location>
</feature>
<keyword evidence="11" id="KW-1185">Reference proteome</keyword>
<evidence type="ECO:0000259" key="8">
    <source>
        <dbReference type="PROSITE" id="PS50102"/>
    </source>
</evidence>
<feature type="region of interest" description="Disordered" evidence="7">
    <location>
        <begin position="517"/>
        <end position="543"/>
    </location>
</feature>
<evidence type="ECO:0000313" key="10">
    <source>
        <dbReference type="EMBL" id="ORX34796.1"/>
    </source>
</evidence>
<proteinExistence type="predicted"/>
<dbReference type="SMART" id="SM00356">
    <property type="entry name" value="ZnF_C3H1"/>
    <property type="match status" value="1"/>
</dbReference>
<organism evidence="10 11">
    <name type="scientific">Kockovaella imperatae</name>
    <dbReference type="NCBI Taxonomy" id="4999"/>
    <lineage>
        <taxon>Eukaryota</taxon>
        <taxon>Fungi</taxon>
        <taxon>Dikarya</taxon>
        <taxon>Basidiomycota</taxon>
        <taxon>Agaricomycotina</taxon>
        <taxon>Tremellomycetes</taxon>
        <taxon>Tremellales</taxon>
        <taxon>Cuniculitremaceae</taxon>
        <taxon>Kockovaella</taxon>
    </lineage>
</organism>
<keyword evidence="2 6" id="KW-0863">Zinc-finger</keyword>
<evidence type="ECO:0000256" key="6">
    <source>
        <dbReference type="PROSITE-ProRule" id="PRU00723"/>
    </source>
</evidence>
<feature type="compositionally biased region" description="Basic and acidic residues" evidence="7">
    <location>
        <begin position="145"/>
        <end position="155"/>
    </location>
</feature>
<dbReference type="SUPFAM" id="SSF54928">
    <property type="entry name" value="RNA-binding domain, RBD"/>
    <property type="match status" value="1"/>
</dbReference>
<sequence length="645" mass="69722">MSDPVSAMFTAVKDLPEFKGWLISTLEPMCDADPVVMSDYIVALLEHDAVMSEAQWKEFITRELLDFLEDQSKSFVDLLIDTIKSRSFVPSAPAESVDIPGTETAPALAPSLVSSYRPGPALEAPTGPSQNAAGPSTTRRPTNGHADEGMDVDRSTQPRKRCFDYHEKGFCMRGANCPYEHSDDMIIPTPEMMMASMPFMPPQQNGRGRGGGGGRGGRGRGGGRGGPPGNMMQGPGFPFMGLPFGFPPGMMAGGGGDDARNNFWGINKPPSDRNGTTLVITDIPRQSLSVPVIREYFAQFGQVTNVAMEKHSSRALVSFETNKEAYQAWKSDEAVFGSRHVKVLWHRPRPGQGEAGKQALEKSAEVVARLKAMEANAVPQTKKAILSGPESRLAATLAELEAKERRGKKETLIAEQKVLLKRAQEGSKEEKVAILGRLKEITKEIEVLDNPPKEDPALADGDVEMGEKDKLVEELARHGMETKAQGDQAELMKLNAQLSALRDKASTLGIPASTAARYSPYSRGSPRGVRGGRGRGRGRGAPMRLDNRTRVIHLSGDALHSGADTIREYFESTGGVLEPVEDGVKVGYPNREMAEKVLAAGTKAIPSLSGTLNATWYTSSSGAQNGAAEVEMVEESQRGEREDED</sequence>
<evidence type="ECO:0000313" key="11">
    <source>
        <dbReference type="Proteomes" id="UP000193218"/>
    </source>
</evidence>
<dbReference type="InterPro" id="IPR000571">
    <property type="entry name" value="Znf_CCCH"/>
</dbReference>
<evidence type="ECO:0000256" key="4">
    <source>
        <dbReference type="ARBA" id="ARBA00022884"/>
    </source>
</evidence>
<feature type="region of interest" description="Disordered" evidence="7">
    <location>
        <begin position="111"/>
        <end position="155"/>
    </location>
</feature>
<evidence type="ECO:0000259" key="9">
    <source>
        <dbReference type="PROSITE" id="PS50103"/>
    </source>
</evidence>
<dbReference type="Proteomes" id="UP000193218">
    <property type="component" value="Unassembled WGS sequence"/>
</dbReference>
<dbReference type="Gene3D" id="3.30.70.330">
    <property type="match status" value="1"/>
</dbReference>
<feature type="domain" description="C3H1-type" evidence="9">
    <location>
        <begin position="156"/>
        <end position="184"/>
    </location>
</feature>
<dbReference type="InterPro" id="IPR000504">
    <property type="entry name" value="RRM_dom"/>
</dbReference>
<dbReference type="AlphaFoldDB" id="A0A1Y1UBC0"/>
<dbReference type="InterPro" id="IPR035979">
    <property type="entry name" value="RBD_domain_sf"/>
</dbReference>
<feature type="compositionally biased region" description="Basic and acidic residues" evidence="7">
    <location>
        <begin position="635"/>
        <end position="645"/>
    </location>
</feature>
<dbReference type="PROSITE" id="PS50102">
    <property type="entry name" value="RRM"/>
    <property type="match status" value="1"/>
</dbReference>
<protein>
    <recommendedName>
        <fullName evidence="12">C3H1-type domain-containing protein</fullName>
    </recommendedName>
</protein>
<dbReference type="OrthoDB" id="443401at2759"/>
<dbReference type="PROSITE" id="PS50103">
    <property type="entry name" value="ZF_C3H1"/>
    <property type="match status" value="1"/>
</dbReference>
<feature type="compositionally biased region" description="Gly residues" evidence="7">
    <location>
        <begin position="207"/>
        <end position="228"/>
    </location>
</feature>
<comment type="caution">
    <text evidence="10">The sequence shown here is derived from an EMBL/GenBank/DDBJ whole genome shotgun (WGS) entry which is preliminary data.</text>
</comment>
<reference evidence="10 11" key="1">
    <citation type="submission" date="2017-03" db="EMBL/GenBank/DDBJ databases">
        <title>Widespread Adenine N6-methylation of Active Genes in Fungi.</title>
        <authorList>
            <consortium name="DOE Joint Genome Institute"/>
            <person name="Mondo S.J."/>
            <person name="Dannebaum R.O."/>
            <person name="Kuo R.C."/>
            <person name="Louie K.B."/>
            <person name="Bewick A.J."/>
            <person name="Labutti K."/>
            <person name="Haridas S."/>
            <person name="Kuo A."/>
            <person name="Salamov A."/>
            <person name="Ahrendt S.R."/>
            <person name="Lau R."/>
            <person name="Bowen B.P."/>
            <person name="Lipzen A."/>
            <person name="Sullivan W."/>
            <person name="Andreopoulos W.B."/>
            <person name="Clum A."/>
            <person name="Lindquist E."/>
            <person name="Daum C."/>
            <person name="Northen T.R."/>
            <person name="Ramamoorthy G."/>
            <person name="Schmitz R.J."/>
            <person name="Gryganskyi A."/>
            <person name="Culley D."/>
            <person name="Magnuson J."/>
            <person name="James T.Y."/>
            <person name="O'Malley M.A."/>
            <person name="Stajich J.E."/>
            <person name="Spatafora J.W."/>
            <person name="Visel A."/>
            <person name="Grigoriev I.V."/>
        </authorList>
    </citation>
    <scope>NUCLEOTIDE SEQUENCE [LARGE SCALE GENOMIC DNA]</scope>
    <source>
        <strain evidence="10 11">NRRL Y-17943</strain>
    </source>
</reference>
<feature type="compositionally biased region" description="Polar residues" evidence="7">
    <location>
        <begin position="127"/>
        <end position="141"/>
    </location>
</feature>
<dbReference type="InterPro" id="IPR036855">
    <property type="entry name" value="Znf_CCCH_sf"/>
</dbReference>
<name>A0A1Y1UBC0_9TREE</name>
<dbReference type="EMBL" id="NBSH01000013">
    <property type="protein sequence ID" value="ORX34796.1"/>
    <property type="molecule type" value="Genomic_DNA"/>
</dbReference>
<feature type="region of interest" description="Disordered" evidence="7">
    <location>
        <begin position="621"/>
        <end position="645"/>
    </location>
</feature>
<gene>
    <name evidence="10" type="ORF">BD324DRAFT_604317</name>
</gene>
<dbReference type="InterPro" id="IPR012677">
    <property type="entry name" value="Nucleotide-bd_a/b_plait_sf"/>
</dbReference>
<dbReference type="PANTHER" id="PTHR14398:SF0">
    <property type="entry name" value="ZINC FINGER PROTEIN SWM"/>
    <property type="match status" value="1"/>
</dbReference>